<accession>A0ABS8T2G9</accession>
<comment type="caution">
    <text evidence="2">The sequence shown here is derived from an EMBL/GenBank/DDBJ whole genome shotgun (WGS) entry which is preliminary data.</text>
</comment>
<proteinExistence type="predicted"/>
<dbReference type="Proteomes" id="UP000823775">
    <property type="component" value="Unassembled WGS sequence"/>
</dbReference>
<dbReference type="InterPro" id="IPR006527">
    <property type="entry name" value="F-box-assoc_dom_typ1"/>
</dbReference>
<organism evidence="2 3">
    <name type="scientific">Datura stramonium</name>
    <name type="common">Jimsonweed</name>
    <name type="synonym">Common thornapple</name>
    <dbReference type="NCBI Taxonomy" id="4076"/>
    <lineage>
        <taxon>Eukaryota</taxon>
        <taxon>Viridiplantae</taxon>
        <taxon>Streptophyta</taxon>
        <taxon>Embryophyta</taxon>
        <taxon>Tracheophyta</taxon>
        <taxon>Spermatophyta</taxon>
        <taxon>Magnoliopsida</taxon>
        <taxon>eudicotyledons</taxon>
        <taxon>Gunneridae</taxon>
        <taxon>Pentapetalae</taxon>
        <taxon>asterids</taxon>
        <taxon>lamiids</taxon>
        <taxon>Solanales</taxon>
        <taxon>Solanaceae</taxon>
        <taxon>Solanoideae</taxon>
        <taxon>Datureae</taxon>
        <taxon>Datura</taxon>
    </lineage>
</organism>
<dbReference type="NCBIfam" id="TIGR01640">
    <property type="entry name" value="F_box_assoc_1"/>
    <property type="match status" value="1"/>
</dbReference>
<keyword evidence="3" id="KW-1185">Reference proteome</keyword>
<evidence type="ECO:0000259" key="1">
    <source>
        <dbReference type="Pfam" id="PF07734"/>
    </source>
</evidence>
<name>A0ABS8T2G9_DATST</name>
<dbReference type="PANTHER" id="PTHR31672:SF10">
    <property type="entry name" value="F-BOX DOMAIN-CONTAINING PROTEIN"/>
    <property type="match status" value="1"/>
</dbReference>
<dbReference type="Pfam" id="PF07734">
    <property type="entry name" value="FBA_1"/>
    <property type="match status" value="1"/>
</dbReference>
<dbReference type="EMBL" id="JACEIK010001021">
    <property type="protein sequence ID" value="MCD7465153.1"/>
    <property type="molecule type" value="Genomic_DNA"/>
</dbReference>
<dbReference type="PANTHER" id="PTHR31672">
    <property type="entry name" value="BNACNNG10540D PROTEIN"/>
    <property type="match status" value="1"/>
</dbReference>
<dbReference type="InterPro" id="IPR017451">
    <property type="entry name" value="F-box-assoc_interact_dom"/>
</dbReference>
<protein>
    <recommendedName>
        <fullName evidence="1">F-box associated beta-propeller type 1 domain-containing protein</fullName>
    </recommendedName>
</protein>
<feature type="domain" description="F-box associated beta-propeller type 1" evidence="1">
    <location>
        <begin position="31"/>
        <end position="213"/>
    </location>
</feature>
<reference evidence="2 3" key="1">
    <citation type="journal article" date="2021" name="BMC Genomics">
        <title>Datura genome reveals duplications of psychoactive alkaloid biosynthetic genes and high mutation rate following tissue culture.</title>
        <authorList>
            <person name="Rajewski A."/>
            <person name="Carter-House D."/>
            <person name="Stajich J."/>
            <person name="Litt A."/>
        </authorList>
    </citation>
    <scope>NUCLEOTIDE SEQUENCE [LARGE SCALE GENOMIC DNA]</scope>
    <source>
        <strain evidence="2">AR-01</strain>
    </source>
</reference>
<gene>
    <name evidence="2" type="ORF">HAX54_000698</name>
</gene>
<sequence length="235" mass="26984">MYSFKNPPIRKSITLPNPRFCSGPNVQYTVFRGFVLDHKTRDFKVVRIAYLRGANCDDIVPPEVEVYKLSTVLWKIVNSKGFNYKMVIDNPSVYLNGAIHWVSYSENEGEEITNSLLVFNLSDETVSYTGLPLVQSHVCSVELSLTLCGEHISVIFKPRLHREIGPLHDSCDVWLMNQYGKPESWMTKFFVDLNGGIENAIGFTRNGEFLVEQYPGDLSSYDPRERGIVRSWYLW</sequence>
<evidence type="ECO:0000313" key="3">
    <source>
        <dbReference type="Proteomes" id="UP000823775"/>
    </source>
</evidence>
<evidence type="ECO:0000313" key="2">
    <source>
        <dbReference type="EMBL" id="MCD7465153.1"/>
    </source>
</evidence>
<dbReference type="InterPro" id="IPR050796">
    <property type="entry name" value="SCF_F-box_component"/>
</dbReference>